<keyword evidence="4" id="KW-0732">Signal</keyword>
<dbReference type="InterPro" id="IPR003598">
    <property type="entry name" value="Ig_sub2"/>
</dbReference>
<evidence type="ECO:0000256" key="4">
    <source>
        <dbReference type="SAM" id="SignalP"/>
    </source>
</evidence>
<dbReference type="InterPro" id="IPR007110">
    <property type="entry name" value="Ig-like_dom"/>
</dbReference>
<feature type="domain" description="Ig-like" evidence="5">
    <location>
        <begin position="250"/>
        <end position="334"/>
    </location>
</feature>
<evidence type="ECO:0000313" key="6">
    <source>
        <dbReference type="EMBL" id="KAK0424673.1"/>
    </source>
</evidence>
<dbReference type="Proteomes" id="UP001175271">
    <property type="component" value="Unassembled WGS sequence"/>
</dbReference>
<dbReference type="AlphaFoldDB" id="A0AA39IHY7"/>
<evidence type="ECO:0000313" key="7">
    <source>
        <dbReference type="Proteomes" id="UP001175271"/>
    </source>
</evidence>
<dbReference type="InterPro" id="IPR013783">
    <property type="entry name" value="Ig-like_fold"/>
</dbReference>
<feature type="domain" description="Ig-like" evidence="5">
    <location>
        <begin position="619"/>
        <end position="677"/>
    </location>
</feature>
<dbReference type="EMBL" id="JAUCMV010000001">
    <property type="protein sequence ID" value="KAK0424673.1"/>
    <property type="molecule type" value="Genomic_DNA"/>
</dbReference>
<dbReference type="GO" id="GO:0070593">
    <property type="term" value="P:dendrite self-avoidance"/>
    <property type="evidence" value="ECO:0007669"/>
    <property type="project" value="TreeGrafter"/>
</dbReference>
<dbReference type="PROSITE" id="PS50835">
    <property type="entry name" value="IG_LIKE"/>
    <property type="match status" value="8"/>
</dbReference>
<dbReference type="CDD" id="cd00096">
    <property type="entry name" value="Ig"/>
    <property type="match status" value="1"/>
</dbReference>
<feature type="domain" description="Ig-like" evidence="5">
    <location>
        <begin position="341"/>
        <end position="419"/>
    </location>
</feature>
<feature type="signal peptide" evidence="4">
    <location>
        <begin position="1"/>
        <end position="20"/>
    </location>
</feature>
<dbReference type="Pfam" id="PF13927">
    <property type="entry name" value="Ig_3"/>
    <property type="match status" value="2"/>
</dbReference>
<dbReference type="SMART" id="SM00409">
    <property type="entry name" value="IG"/>
    <property type="match status" value="7"/>
</dbReference>
<feature type="domain" description="Ig-like" evidence="5">
    <location>
        <begin position="134"/>
        <end position="236"/>
    </location>
</feature>
<proteinExistence type="predicted"/>
<dbReference type="GO" id="GO:0030424">
    <property type="term" value="C:axon"/>
    <property type="evidence" value="ECO:0007669"/>
    <property type="project" value="TreeGrafter"/>
</dbReference>
<dbReference type="Pfam" id="PF07679">
    <property type="entry name" value="I-set"/>
    <property type="match status" value="3"/>
</dbReference>
<dbReference type="InterPro" id="IPR003599">
    <property type="entry name" value="Ig_sub"/>
</dbReference>
<keyword evidence="3" id="KW-0812">Transmembrane</keyword>
<gene>
    <name evidence="6" type="ORF">QR680_008785</name>
</gene>
<evidence type="ECO:0000256" key="1">
    <source>
        <dbReference type="ARBA" id="ARBA00022737"/>
    </source>
</evidence>
<evidence type="ECO:0000256" key="2">
    <source>
        <dbReference type="ARBA" id="ARBA00023319"/>
    </source>
</evidence>
<feature type="domain" description="Ig-like" evidence="5">
    <location>
        <begin position="39"/>
        <end position="131"/>
    </location>
</feature>
<feature type="domain" description="Ig-like" evidence="5">
    <location>
        <begin position="697"/>
        <end position="787"/>
    </location>
</feature>
<dbReference type="InterPro" id="IPR036179">
    <property type="entry name" value="Ig-like_dom_sf"/>
</dbReference>
<dbReference type="PANTHER" id="PTHR10075:SF100">
    <property type="entry name" value="FASCICLIN-2"/>
    <property type="match status" value="1"/>
</dbReference>
<keyword evidence="2" id="KW-0393">Immunoglobulin domain</keyword>
<dbReference type="InterPro" id="IPR013098">
    <property type="entry name" value="Ig_I-set"/>
</dbReference>
<evidence type="ECO:0000259" key="5">
    <source>
        <dbReference type="PROSITE" id="PS50835"/>
    </source>
</evidence>
<keyword evidence="3" id="KW-0472">Membrane</keyword>
<feature type="transmembrane region" description="Helical" evidence="3">
    <location>
        <begin position="966"/>
        <end position="988"/>
    </location>
</feature>
<accession>A0AA39IHY7</accession>
<dbReference type="GO" id="GO:0007411">
    <property type="term" value="P:axon guidance"/>
    <property type="evidence" value="ECO:0007669"/>
    <property type="project" value="TreeGrafter"/>
</dbReference>
<feature type="domain" description="Ig-like" evidence="5">
    <location>
        <begin position="520"/>
        <end position="610"/>
    </location>
</feature>
<dbReference type="SMART" id="SM00408">
    <property type="entry name" value="IGc2"/>
    <property type="match status" value="6"/>
</dbReference>
<reference evidence="6" key="1">
    <citation type="submission" date="2023-06" db="EMBL/GenBank/DDBJ databases">
        <title>Genomic analysis of the entomopathogenic nematode Steinernema hermaphroditum.</title>
        <authorList>
            <person name="Schwarz E.M."/>
            <person name="Heppert J.K."/>
            <person name="Baniya A."/>
            <person name="Schwartz H.T."/>
            <person name="Tan C.-H."/>
            <person name="Antoshechkin I."/>
            <person name="Sternberg P.W."/>
            <person name="Goodrich-Blair H."/>
            <person name="Dillman A.R."/>
        </authorList>
    </citation>
    <scope>NUCLEOTIDE SEQUENCE</scope>
    <source>
        <strain evidence="6">PS9179</strain>
        <tissue evidence="6">Whole animal</tissue>
    </source>
</reference>
<evidence type="ECO:0000256" key="3">
    <source>
        <dbReference type="SAM" id="Phobius"/>
    </source>
</evidence>
<keyword evidence="1" id="KW-0677">Repeat</keyword>
<dbReference type="GO" id="GO:0007156">
    <property type="term" value="P:homophilic cell adhesion via plasma membrane adhesion molecules"/>
    <property type="evidence" value="ECO:0007669"/>
    <property type="project" value="TreeGrafter"/>
</dbReference>
<dbReference type="PANTHER" id="PTHR10075">
    <property type="entry name" value="BASIGIN RELATED"/>
    <property type="match status" value="1"/>
</dbReference>
<keyword evidence="3" id="KW-1133">Transmembrane helix</keyword>
<dbReference type="SUPFAM" id="SSF48726">
    <property type="entry name" value="Immunoglobulin"/>
    <property type="match status" value="8"/>
</dbReference>
<protein>
    <recommendedName>
        <fullName evidence="5">Ig-like domain-containing protein</fullName>
    </recommendedName>
</protein>
<dbReference type="GO" id="GO:0098632">
    <property type="term" value="F:cell-cell adhesion mediator activity"/>
    <property type="evidence" value="ECO:0007669"/>
    <property type="project" value="TreeGrafter"/>
</dbReference>
<dbReference type="GO" id="GO:0005886">
    <property type="term" value="C:plasma membrane"/>
    <property type="evidence" value="ECO:0007669"/>
    <property type="project" value="TreeGrafter"/>
</dbReference>
<organism evidence="6 7">
    <name type="scientific">Steinernema hermaphroditum</name>
    <dbReference type="NCBI Taxonomy" id="289476"/>
    <lineage>
        <taxon>Eukaryota</taxon>
        <taxon>Metazoa</taxon>
        <taxon>Ecdysozoa</taxon>
        <taxon>Nematoda</taxon>
        <taxon>Chromadorea</taxon>
        <taxon>Rhabditida</taxon>
        <taxon>Tylenchina</taxon>
        <taxon>Panagrolaimomorpha</taxon>
        <taxon>Strongyloidoidea</taxon>
        <taxon>Steinernematidae</taxon>
        <taxon>Steinernema</taxon>
    </lineage>
</organism>
<feature type="domain" description="Ig-like" evidence="5">
    <location>
        <begin position="872"/>
        <end position="957"/>
    </location>
</feature>
<name>A0AA39IHY7_9BILA</name>
<comment type="caution">
    <text evidence="6">The sequence shown here is derived from an EMBL/GenBank/DDBJ whole genome shotgun (WGS) entry which is preliminary data.</text>
</comment>
<feature type="chain" id="PRO_5041273167" description="Ig-like domain-containing protein" evidence="4">
    <location>
        <begin position="21"/>
        <end position="1017"/>
    </location>
</feature>
<dbReference type="Gene3D" id="2.60.40.10">
    <property type="entry name" value="Immunoglobulins"/>
    <property type="match status" value="8"/>
</dbReference>
<keyword evidence="7" id="KW-1185">Reference proteome</keyword>
<sequence>MASRSAIIAVLLSTLTVCIGSNSSELPTPPTFRHRANSPVIYFTLDASSSSRKDDEIQDRSLRCTAVGDPTPSYKWKKNGVLLDIDSLKGRVLLGPDDGSLIFTSFVADDTGDYHCEANNTGGIAVSETIRLEPAWNNFFQKEDPQMVSVELGDPYTKSCTPPESNPKPRVHWIVKANNGGFFRTLREDHISINDEGTLFFHYVKETDQKTNVYYTCAAENSKLNDYKFGSQFQITVTKLNRRSLRSPIPIKELYVNQSAPIALNGRTHKLLCLFSGYPIPQANWYHNSTTIRNNTNGFSFDAKGTLTFQASMDKAGDYVCKFPANPENNRKFTVAVESAPYWVEGPPASANVSEGETASFECLAGGIPTPSVTFYKNGSPFEESNDMHVLGSKLTLHKASFRTDGTGSSAVYQCKVENKHGSLWANFHLRVLISPSIAVNGTTHKLQCSSDADSNLTSKWYYNNVLVEDGANSGGFVLEKNATTLAFNASSHKIGTYACKFPGHPEHDRHFVVILESKPYWIKKPPSKTDVVEGETASFECLAGGIPTPSVTFYKNGSPLKESNDTHVLGSKLTLNNVKFRTDGTGSNAVYQCKAENKHGLLSTDFHLSIPPSIALNGTTHKLQCASDANPLLTPEWYHNNVLTHNAANSDGFILEEHARTLVFNASSHTTGTYVCKFPDHPEYDRHFVIALESKPYWIEKPPTKMDIVQGKMVSFECLADGIPTPSVTFYKNGSPLEDSNDTHVLGSKLTLSNMKIRTDGTGSNAVYQCNVKNKHGSLWTSFSLGIAPSIVLNGTTSKLQCSSDVDGNLTPEWYHNNVEVTANSGGFILEENARTLVFNASSRTPGTYTCKFRGQPEHDRYFVVVLESKPFWIERSATSEEVVEGESVLFTCQAGGIPSPSITFYKNGSLLKESDEAEVLRSQLVLFNVTESKEAIYQCKAENKHGAVSTVFKVIIREPRLASVWWPVSIFFMIVAIVIIVIVAAINLTKKSGYYRVSGKELERVYEEKEDVSSA</sequence>